<evidence type="ECO:0000313" key="1">
    <source>
        <dbReference type="EMBL" id="SBR24194.1"/>
    </source>
</evidence>
<dbReference type="EMBL" id="HAEE01004174">
    <property type="protein sequence ID" value="SBR24194.1"/>
    <property type="molecule type" value="Transcribed_RNA"/>
</dbReference>
<protein>
    <submittedName>
        <fullName evidence="1">Microfibrillar-associated protein 2</fullName>
    </submittedName>
</protein>
<organism evidence="1">
    <name type="scientific">Nothobranchius kuhntae</name>
    <name type="common">Beira killifish</name>
    <dbReference type="NCBI Taxonomy" id="321403"/>
    <lineage>
        <taxon>Eukaryota</taxon>
        <taxon>Metazoa</taxon>
        <taxon>Chordata</taxon>
        <taxon>Craniata</taxon>
        <taxon>Vertebrata</taxon>
        <taxon>Euteleostomi</taxon>
        <taxon>Actinopterygii</taxon>
        <taxon>Neopterygii</taxon>
        <taxon>Teleostei</taxon>
        <taxon>Neoteleostei</taxon>
        <taxon>Acanthomorphata</taxon>
        <taxon>Ovalentaria</taxon>
        <taxon>Atherinomorphae</taxon>
        <taxon>Cyprinodontiformes</taxon>
        <taxon>Nothobranchiidae</taxon>
        <taxon>Nothobranchius</taxon>
    </lineage>
</organism>
<reference evidence="1" key="1">
    <citation type="submission" date="2016-05" db="EMBL/GenBank/DDBJ databases">
        <authorList>
            <person name="Lavstsen T."/>
            <person name="Jespersen J.S."/>
        </authorList>
    </citation>
    <scope>NUCLEOTIDE SEQUENCE</scope>
    <source>
        <tissue evidence="1">Brain</tissue>
    </source>
</reference>
<name>A0A1A8JXT6_NOTKU</name>
<proteinExistence type="predicted"/>
<feature type="non-terminal residue" evidence="1">
    <location>
        <position position="1"/>
    </location>
</feature>
<sequence>CVCVCVCSGSVSGPVLSLRCDGSEWSVCVCRRKLWEELRRLLIRNHPSLLLTLCRSSLLSCEKHFEYFVFKRVRININNTDDCKSHWCYKTLRGANQTTEHCWVCFYFYCYFCIL</sequence>
<reference evidence="1" key="2">
    <citation type="submission" date="2016-06" db="EMBL/GenBank/DDBJ databases">
        <title>The genome of a short-lived fish provides insights into sex chromosome evolution and the genetic control of aging.</title>
        <authorList>
            <person name="Reichwald K."/>
            <person name="Felder M."/>
            <person name="Petzold A."/>
            <person name="Koch P."/>
            <person name="Groth M."/>
            <person name="Platzer M."/>
        </authorList>
    </citation>
    <scope>NUCLEOTIDE SEQUENCE</scope>
    <source>
        <tissue evidence="1">Brain</tissue>
    </source>
</reference>
<accession>A0A1A8JXT6</accession>
<dbReference type="AlphaFoldDB" id="A0A1A8JXT6"/>
<gene>
    <name evidence="1" type="primary">MFAP2</name>
</gene>